<dbReference type="AlphaFoldDB" id="G3V5L9"/>
<dbReference type="Ensembl" id="ENST00000555492.5">
    <property type="protein sequence ID" value="ENSP00000452417.1"/>
    <property type="gene ID" value="ENSG00000119689.16"/>
</dbReference>
<evidence type="ECO:0000313" key="1">
    <source>
        <dbReference type="Ensembl" id="ENSP00000452417.1"/>
    </source>
</evidence>
<dbReference type="GeneTree" id="ENSGT00930000151014"/>
<dbReference type="EMBL" id="AC006530">
    <property type="status" value="NOT_ANNOTATED_CDS"/>
    <property type="molecule type" value="Genomic_DNA"/>
</dbReference>
<dbReference type="OpenTargets" id="ENSG00000119689"/>
<sequence>MLSRSRCVSRAFSRSLSAFQKGSPYARDQVTLTAGRLSLTTVSSVFAFSELQLYARMTWLQSKPQRLQNLSQREMSGGRKLLETQLQKMKWFVRLKLTRHLCRFHHQQMA</sequence>
<keyword evidence="2" id="KW-1185">Reference proteome</keyword>
<dbReference type="Proteomes" id="UP000005640">
    <property type="component" value="Chromosome 14"/>
</dbReference>
<accession>G3V5L9</accession>
<name>G3V5L9_HUMAN</name>
<gene>
    <name evidence="1" type="primary">DLST</name>
</gene>
<keyword evidence="3 4" id="KW-1267">Proteomics identification</keyword>
<dbReference type="HGNC" id="HGNC:2911">
    <property type="gene designation" value="DLST"/>
</dbReference>
<organism evidence="1 2">
    <name type="scientific">Homo sapiens</name>
    <name type="common">Human</name>
    <dbReference type="NCBI Taxonomy" id="9606"/>
    <lineage>
        <taxon>Eukaryota</taxon>
        <taxon>Metazoa</taxon>
        <taxon>Chordata</taxon>
        <taxon>Craniata</taxon>
        <taxon>Vertebrata</taxon>
        <taxon>Euteleostomi</taxon>
        <taxon>Mammalia</taxon>
        <taxon>Eutheria</taxon>
        <taxon>Euarchontoglires</taxon>
        <taxon>Primates</taxon>
        <taxon>Haplorrhini</taxon>
        <taxon>Catarrhini</taxon>
        <taxon>Hominidae</taxon>
        <taxon>Homo</taxon>
    </lineage>
</organism>
<proteinExistence type="evidence at protein level"/>
<dbReference type="ChiTaRS" id="DLST">
    <property type="organism name" value="human"/>
</dbReference>
<dbReference type="ExpressionAtlas" id="G3V5L9">
    <property type="expression patterns" value="baseline and differential"/>
</dbReference>
<dbReference type="OrthoDB" id="5391403at2759"/>
<reference evidence="1 2" key="1">
    <citation type="journal article" date="2001" name="Nature">
        <title>Initial sequencing and analysis of the human genome.</title>
        <authorList>
            <consortium name="International Human Genome Sequencing Consortium"/>
            <person name="Lander E.S."/>
            <person name="Linton L.M."/>
            <person name="Birren B."/>
            <person name="Nusbaum C."/>
            <person name="Zody M.C."/>
            <person name="Baldwin J."/>
            <person name="Devon K."/>
            <person name="Dewar K."/>
            <person name="Doyle M."/>
            <person name="FitzHugh W."/>
            <person name="Funke R."/>
            <person name="Gage D."/>
            <person name="Harris K."/>
            <person name="Heaford A."/>
            <person name="Howland J."/>
            <person name="Kann L."/>
            <person name="Lehoczky J."/>
            <person name="LeVine R."/>
            <person name="McEwan P."/>
            <person name="McKernan K."/>
            <person name="Meldrim J."/>
            <person name="Mesirov J.P."/>
            <person name="Miranda C."/>
            <person name="Morris W."/>
            <person name="Naylor J."/>
            <person name="Raymond C."/>
            <person name="Rosetti M."/>
            <person name="Santos R."/>
            <person name="Sheridan A."/>
            <person name="Sougnez C."/>
            <person name="Stange-Thomann N."/>
            <person name="Stojanovic N."/>
            <person name="Subramanian A."/>
            <person name="Wyman D."/>
            <person name="Rogers J."/>
            <person name="Sulston J."/>
            <person name="Ainscough R."/>
            <person name="Beck S."/>
            <person name="Bentley D."/>
            <person name="Burton J."/>
            <person name="Clee C."/>
            <person name="Carter N."/>
            <person name="Coulson A."/>
            <person name="Deadman R."/>
            <person name="Deloukas P."/>
            <person name="Dunham A."/>
            <person name="Dunham I."/>
            <person name="Durbin R."/>
            <person name="French L."/>
            <person name="Grafham D."/>
            <person name="Gregory S."/>
            <person name="Hubbard T."/>
            <person name="Humphray S."/>
            <person name="Hunt A."/>
            <person name="Jones M."/>
            <person name="Lloyd C."/>
            <person name="McMurray A."/>
            <person name="Matthews L."/>
            <person name="Mercer S."/>
            <person name="Milne S."/>
            <person name="Mullikin J.C."/>
            <person name="Mungall A."/>
            <person name="Plumb R."/>
            <person name="Ross M."/>
            <person name="Shownkeen R."/>
            <person name="Sims S."/>
            <person name="Waterston R.H."/>
            <person name="Wilson R.K."/>
            <person name="Hillier L.W."/>
            <person name="McPherson J.D."/>
            <person name="Marra M.A."/>
            <person name="Mardis E.R."/>
            <person name="Fulton L.A."/>
            <person name="Chinwalla A.T."/>
            <person name="Pepin K.H."/>
            <person name="Gish W.R."/>
            <person name="Chissoe S.L."/>
            <person name="Wendl M.C."/>
            <person name="Delehaunty K.D."/>
            <person name="Miner T.L."/>
            <person name="Delehaunty A."/>
            <person name="Kramer J.B."/>
            <person name="Cook L.L."/>
            <person name="Fulton R.S."/>
            <person name="Johnson D.L."/>
            <person name="Minx P.J."/>
            <person name="Clifton S.W."/>
            <person name="Hawkins T."/>
            <person name="Branscomb E."/>
            <person name="Predki P."/>
            <person name="Richardson P."/>
            <person name="Wenning S."/>
            <person name="Slezak T."/>
            <person name="Doggett N."/>
            <person name="Cheng J.F."/>
            <person name="Olsen A."/>
            <person name="Lucas S."/>
            <person name="Elkin C."/>
            <person name="Uberbacher E."/>
            <person name="Frazier M."/>
            <person name="Gibbs R.A."/>
            <person name="Muzny D.M."/>
            <person name="Scherer S.E."/>
            <person name="Bouck J.B."/>
            <person name="Sodergren E.J."/>
            <person name="Worley K.C."/>
            <person name="Rives C.M."/>
            <person name="Gorrell J.H."/>
            <person name="Metzker M.L."/>
            <person name="Naylor S.L."/>
            <person name="Kucherlapati R.S."/>
            <person name="Nelson D.L."/>
            <person name="Weinstock G.M."/>
            <person name="Sakaki Y."/>
            <person name="Fujiyama A."/>
            <person name="Hattori M."/>
            <person name="Yada T."/>
            <person name="Toyoda A."/>
            <person name="Itoh T."/>
            <person name="Kawagoe C."/>
            <person name="Watanabe H."/>
            <person name="Totoki Y."/>
            <person name="Taylor T."/>
            <person name="Weissenbach J."/>
            <person name="Heilig R."/>
            <person name="Saurin W."/>
            <person name="Artiguenave F."/>
            <person name="Brottier P."/>
            <person name="Bruls T."/>
            <person name="Pelletier E."/>
            <person name="Robert C."/>
            <person name="Wincker P."/>
            <person name="Smith D.R."/>
            <person name="Doucette-Stamm L."/>
            <person name="Rubenfield M."/>
            <person name="Weinstock K."/>
            <person name="Lee H.M."/>
            <person name="Dubois J."/>
            <person name="Rosenthal A."/>
            <person name="Platzer M."/>
            <person name="Nyakatura G."/>
            <person name="Taudien S."/>
            <person name="Rump A."/>
            <person name="Yang H."/>
            <person name="Yu J."/>
            <person name="Wang J."/>
            <person name="Huang G."/>
            <person name="Gu J."/>
            <person name="Hood L."/>
            <person name="Rowen L."/>
            <person name="Madan A."/>
            <person name="Qin S."/>
            <person name="Davis R.W."/>
            <person name="Federspiel N.A."/>
            <person name="Abola A.P."/>
            <person name="Proctor M.J."/>
            <person name="Myers R.M."/>
            <person name="Schmutz J."/>
            <person name="Dickson M."/>
            <person name="Grimwood J."/>
            <person name="Cox D.R."/>
            <person name="Olson M.V."/>
            <person name="Kaul R."/>
            <person name="Raymond C."/>
            <person name="Shimizu N."/>
            <person name="Kawasaki K."/>
            <person name="Minoshima S."/>
            <person name="Evans G.A."/>
            <person name="Athanasiou M."/>
            <person name="Schultz R."/>
            <person name="Roe B.A."/>
            <person name="Chen F."/>
            <person name="Pan H."/>
            <person name="Ramser J."/>
            <person name="Lehrach H."/>
            <person name="Reinhardt R."/>
            <person name="McCombie W.R."/>
            <person name="de la Bastide M."/>
            <person name="Dedhia N."/>
            <person name="Blocker H."/>
            <person name="Hornischer K."/>
            <person name="Nordsiek G."/>
            <person name="Agarwala R."/>
            <person name="Aravind L."/>
            <person name="Bailey J.A."/>
            <person name="Bateman A."/>
            <person name="Batzoglou S."/>
            <person name="Birney E."/>
            <person name="Bork P."/>
            <person name="Brown D.G."/>
            <person name="Burge C.B."/>
            <person name="Cerutti L."/>
            <person name="Chen H.C."/>
            <person name="Church D."/>
            <person name="Clamp M."/>
            <person name="Copley R.R."/>
            <person name="Doerks T."/>
            <person name="Eddy S.R."/>
            <person name="Eichler E.E."/>
            <person name="Furey T.S."/>
            <person name="Galagan J."/>
            <person name="Gilbert J.G."/>
            <person name="Harmon C."/>
            <person name="Hayashizaki Y."/>
            <person name="Haussler D."/>
            <person name="Hermjakob H."/>
            <person name="Hokamp K."/>
            <person name="Jang W."/>
            <person name="Johnson L.S."/>
            <person name="Jones T.A."/>
            <person name="Kasif S."/>
            <person name="Kaspryzk A."/>
            <person name="Kennedy S."/>
            <person name="Kent W.J."/>
            <person name="Kitts P."/>
            <person name="Koonin E.V."/>
            <person name="Korf I."/>
            <person name="Kulp D."/>
            <person name="Lancet D."/>
            <person name="Lowe T.M."/>
            <person name="McLysaght A."/>
            <person name="Mikkelsen T."/>
            <person name="Moran J.V."/>
            <person name="Mulder N."/>
            <person name="Pollara V.J."/>
            <person name="Ponting C.P."/>
            <person name="Schuler G."/>
            <person name="Schultz J."/>
            <person name="Slater G."/>
            <person name="Smit A.F."/>
            <person name="Stupka E."/>
            <person name="Szustakowski J."/>
            <person name="Thierry-Mieg D."/>
            <person name="Thierry-Mieg J."/>
            <person name="Wagner L."/>
            <person name="Wallis J."/>
            <person name="Wheeler R."/>
            <person name="Williams A."/>
            <person name="Wolf Y.I."/>
            <person name="Wolfe K.H."/>
            <person name="Yang S.P."/>
            <person name="Yeh R.F."/>
            <person name="Collins F."/>
            <person name="Guyer M.S."/>
            <person name="Peterson J."/>
            <person name="Felsenfeld A."/>
            <person name="Wetterstrand K.A."/>
            <person name="Patrinos A."/>
            <person name="Morgan M.J."/>
            <person name="de Jong P."/>
            <person name="Catanese J.J."/>
            <person name="Osoegawa K."/>
            <person name="Shizuya H."/>
            <person name="Choi S."/>
            <person name="Chen Y.J."/>
        </authorList>
    </citation>
    <scope>NUCLEOTIDE SEQUENCE [LARGE SCALE GENOMIC DNA]</scope>
</reference>
<evidence type="ECO:0000313" key="2">
    <source>
        <dbReference type="Proteomes" id="UP000005640"/>
    </source>
</evidence>
<reference evidence="1" key="5">
    <citation type="submission" date="2025-09" db="UniProtKB">
        <authorList>
            <consortium name="Ensembl"/>
        </authorList>
    </citation>
    <scope>IDENTIFICATION</scope>
</reference>
<protein>
    <submittedName>
        <fullName evidence="1">Dihydrolipoamide S-succinyltransferase</fullName>
    </submittedName>
</protein>
<evidence type="ECO:0007829" key="3">
    <source>
        <dbReference type="PeptideAtlas" id="G3V5L9"/>
    </source>
</evidence>
<reference evidence="1 2" key="3">
    <citation type="journal article" date="2004" name="Nature">
        <title>Finishing the euchromatic sequence of the human genome.</title>
        <authorList>
            <consortium name="International Human Genome Sequencing Consortium"/>
        </authorList>
    </citation>
    <scope>NUCLEOTIDE SEQUENCE [LARGE SCALE GENOMIC DNA]</scope>
</reference>
<dbReference type="VEuPathDB" id="HostDB:ENSG00000119689"/>
<dbReference type="UCSC" id="uc059dki.1">
    <property type="organism name" value="human"/>
</dbReference>
<dbReference type="ProteomicsDB" id="33563"/>
<dbReference type="HOGENOM" id="CLU_2170191_0_0_1"/>
<evidence type="ECO:0007829" key="4">
    <source>
        <dbReference type="ProteomicsDB" id="G3V5L9"/>
    </source>
</evidence>
<reference evidence="1 2" key="2">
    <citation type="journal article" date="2003" name="Nature">
        <title>The DNA sequence and analysis of human chromosome 14.</title>
        <authorList>
            <person name="Heilig R."/>
            <person name="Eckenberg R."/>
            <person name="Petit J.L."/>
            <person name="Fonknechten N."/>
            <person name="Da Silva C."/>
            <person name="Cattolico L."/>
            <person name="Levy M."/>
            <person name="Barbe V."/>
            <person name="de Berardinis V."/>
            <person name="Ureta-Vidal A."/>
            <person name="Pelletier E."/>
            <person name="Vico V."/>
            <person name="Anthouard V."/>
            <person name="Rowen L."/>
            <person name="Madan A."/>
            <person name="Qin S."/>
            <person name="Sun H."/>
            <person name="Du H."/>
            <person name="Pepin K."/>
            <person name="Artiguenave F."/>
            <person name="Robert C."/>
            <person name="Cruaud C."/>
            <person name="Bruls T."/>
            <person name="Jaillon O."/>
            <person name="Friedlander L."/>
            <person name="Samson G."/>
            <person name="Brottier P."/>
            <person name="Cure S."/>
            <person name="Segurens B."/>
            <person name="Aniere F."/>
            <person name="Samain S."/>
            <person name="Crespeau H."/>
            <person name="Abbasi N."/>
            <person name="Aiach N."/>
            <person name="Boscus D."/>
            <person name="Dickhoff R."/>
            <person name="Dors M."/>
            <person name="Dubois I."/>
            <person name="Friedman C."/>
            <person name="Gouyvenoux M."/>
            <person name="James R."/>
            <person name="Madan A."/>
            <person name="Mairey-Estrada B."/>
            <person name="Mangenot S."/>
            <person name="Martins N."/>
            <person name="Menard M."/>
            <person name="Oztas S."/>
            <person name="Ratcliffe A."/>
            <person name="Shaffer T."/>
            <person name="Trask B."/>
            <person name="Vacherie B."/>
            <person name="Bellemere C."/>
            <person name="Belser C."/>
            <person name="Besnard-Gonnet M."/>
            <person name="Bartol-Mavel D."/>
            <person name="Boutard M."/>
            <person name="Briez-Silla S."/>
            <person name="Combette S."/>
            <person name="Dufosse-Laurent V."/>
            <person name="Ferron C."/>
            <person name="Lechaplais C."/>
            <person name="Louesse C."/>
            <person name="Muselet D."/>
            <person name="Magdelenat G."/>
            <person name="Pateau E."/>
            <person name="Petit E."/>
            <person name="Sirvain-Trukniewicz P."/>
            <person name="Trybou A."/>
            <person name="Vega-Czarny N."/>
            <person name="Bataille E."/>
            <person name="Bluet E."/>
            <person name="Bordelais I."/>
            <person name="Dubois M."/>
            <person name="Dumont C."/>
            <person name="Guerin T."/>
            <person name="Haffray S."/>
            <person name="Hammadi R."/>
            <person name="Muanga J."/>
            <person name="Pellouin V."/>
            <person name="Robert D."/>
            <person name="Wunderle E."/>
            <person name="Gauguet G."/>
            <person name="Roy A."/>
            <person name="Sainte-Marthe L."/>
            <person name="Verdier J."/>
            <person name="Verdier-Discala C."/>
            <person name="Hillier L."/>
            <person name="Fulton L."/>
            <person name="McPherson J."/>
            <person name="Matsuda F."/>
            <person name="Wilson R."/>
            <person name="Scarpelli C."/>
            <person name="Gyapay G."/>
            <person name="Wincker P."/>
            <person name="Saurin W."/>
            <person name="Quetier F."/>
            <person name="Waterston R."/>
            <person name="Hood L."/>
            <person name="Weissenbach J."/>
        </authorList>
    </citation>
    <scope>NUCLEOTIDE SEQUENCE [LARGE SCALE GENOMIC DNA]</scope>
</reference>
<dbReference type="Bgee" id="ENSG00000119689">
    <property type="expression patterns" value="Expressed in apex of heart and 202 other cell types or tissues"/>
</dbReference>
<dbReference type="Ensembl" id="ENST00000555492.5">
    <property type="protein sequence ID" value="ENSP00000452417.1"/>
    <property type="gene ID" value="ENSG00000119689.15"/>
</dbReference>
<reference evidence="1" key="4">
    <citation type="submission" date="2025-08" db="UniProtKB">
        <authorList>
            <consortium name="Ensembl"/>
        </authorList>
    </citation>
    <scope>IDENTIFICATION</scope>
</reference>